<dbReference type="InterPro" id="IPR035924">
    <property type="entry name" value="FlaG-like_sf"/>
</dbReference>
<proteinExistence type="predicted"/>
<gene>
    <name evidence="1" type="ORF">H9635_03030</name>
</gene>
<keyword evidence="1" id="KW-0969">Cilium</keyword>
<dbReference type="Gene3D" id="3.30.160.170">
    <property type="entry name" value="FlaG-like"/>
    <property type="match status" value="1"/>
</dbReference>
<accession>A0ABR8XUT8</accession>
<evidence type="ECO:0000313" key="1">
    <source>
        <dbReference type="EMBL" id="MBD8035699.1"/>
    </source>
</evidence>
<dbReference type="RefSeq" id="WP_191698659.1">
    <property type="nucleotide sequence ID" value="NZ_JACSPZ010000001.1"/>
</dbReference>
<dbReference type="Pfam" id="PF03646">
    <property type="entry name" value="FlaG"/>
    <property type="match status" value="1"/>
</dbReference>
<protein>
    <submittedName>
        <fullName evidence="1">Flagellar protein FlaG</fullName>
    </submittedName>
</protein>
<dbReference type="PANTHER" id="PTHR37166">
    <property type="entry name" value="PROTEIN FLAG"/>
    <property type="match status" value="1"/>
</dbReference>
<keyword evidence="2" id="KW-1185">Reference proteome</keyword>
<dbReference type="InterPro" id="IPR005186">
    <property type="entry name" value="FlaG"/>
</dbReference>
<comment type="caution">
    <text evidence="1">The sequence shown here is derived from an EMBL/GenBank/DDBJ whole genome shotgun (WGS) entry which is preliminary data.</text>
</comment>
<reference evidence="1 2" key="1">
    <citation type="submission" date="2020-08" db="EMBL/GenBank/DDBJ databases">
        <title>A Genomic Blueprint of the Chicken Gut Microbiome.</title>
        <authorList>
            <person name="Gilroy R."/>
            <person name="Ravi A."/>
            <person name="Getino M."/>
            <person name="Pursley I."/>
            <person name="Horton D.L."/>
            <person name="Alikhan N.-F."/>
            <person name="Baker D."/>
            <person name="Gharbi K."/>
            <person name="Hall N."/>
            <person name="Watson M."/>
            <person name="Adriaenssens E.M."/>
            <person name="Foster-Nyarko E."/>
            <person name="Jarju S."/>
            <person name="Secka A."/>
            <person name="Antonio M."/>
            <person name="Oren A."/>
            <person name="Chaudhuri R."/>
            <person name="La Ragione R.M."/>
            <person name="Hildebrand F."/>
            <person name="Pallen M.J."/>
        </authorList>
    </citation>
    <scope>NUCLEOTIDE SEQUENCE [LARGE SCALE GENOMIC DNA]</scope>
    <source>
        <strain evidence="1 2">A46</strain>
    </source>
</reference>
<keyword evidence="1" id="KW-0282">Flagellum</keyword>
<sequence length="129" mass="14766">MRISEDASIQITETSKVPVMNNSARGTVEKHGFENTDKKEILSIEPLLQKKNGNDTKAKVQEAVNTINDMLEVNNSTSKFMFHEGLERYYVTVVNRDTEEVVKEIPPKKLLDAFYEMQKMLGMIVDEKI</sequence>
<evidence type="ECO:0000313" key="2">
    <source>
        <dbReference type="Proteomes" id="UP000619101"/>
    </source>
</evidence>
<dbReference type="PANTHER" id="PTHR37166:SF1">
    <property type="entry name" value="PROTEIN FLAG"/>
    <property type="match status" value="1"/>
</dbReference>
<organism evidence="1 2">
    <name type="scientific">Solibacillus faecavium</name>
    <dbReference type="NCBI Taxonomy" id="2762221"/>
    <lineage>
        <taxon>Bacteria</taxon>
        <taxon>Bacillati</taxon>
        <taxon>Bacillota</taxon>
        <taxon>Bacilli</taxon>
        <taxon>Bacillales</taxon>
        <taxon>Caryophanaceae</taxon>
        <taxon>Solibacillus</taxon>
    </lineage>
</organism>
<dbReference type="Proteomes" id="UP000619101">
    <property type="component" value="Unassembled WGS sequence"/>
</dbReference>
<dbReference type="SUPFAM" id="SSF160214">
    <property type="entry name" value="FlaG-like"/>
    <property type="match status" value="1"/>
</dbReference>
<name>A0ABR8XUT8_9BACL</name>
<dbReference type="EMBL" id="JACSPZ010000001">
    <property type="protein sequence ID" value="MBD8035699.1"/>
    <property type="molecule type" value="Genomic_DNA"/>
</dbReference>
<keyword evidence="1" id="KW-0966">Cell projection</keyword>